<dbReference type="Proteomes" id="UP000283509">
    <property type="component" value="Unassembled WGS sequence"/>
</dbReference>
<evidence type="ECO:0000256" key="1">
    <source>
        <dbReference type="SAM" id="MobiDB-lite"/>
    </source>
</evidence>
<feature type="compositionally biased region" description="Acidic residues" evidence="1">
    <location>
        <begin position="62"/>
        <end position="177"/>
    </location>
</feature>
<keyword evidence="3" id="KW-1185">Reference proteome</keyword>
<protein>
    <submittedName>
        <fullName evidence="2">Putative glutenin, high molecular weight subunit DY10-like isoform X1</fullName>
    </submittedName>
</protein>
<organism evidence="2 3">
    <name type="scientific">Penaeus vannamei</name>
    <name type="common">Whiteleg shrimp</name>
    <name type="synonym">Litopenaeus vannamei</name>
    <dbReference type="NCBI Taxonomy" id="6689"/>
    <lineage>
        <taxon>Eukaryota</taxon>
        <taxon>Metazoa</taxon>
        <taxon>Ecdysozoa</taxon>
        <taxon>Arthropoda</taxon>
        <taxon>Crustacea</taxon>
        <taxon>Multicrustacea</taxon>
        <taxon>Malacostraca</taxon>
        <taxon>Eumalacostraca</taxon>
        <taxon>Eucarida</taxon>
        <taxon>Decapoda</taxon>
        <taxon>Dendrobranchiata</taxon>
        <taxon>Penaeoidea</taxon>
        <taxon>Penaeidae</taxon>
        <taxon>Penaeus</taxon>
    </lineage>
</organism>
<dbReference type="Gene3D" id="2.60.120.200">
    <property type="match status" value="1"/>
</dbReference>
<name>A0A3R7SRU1_PENVA</name>
<gene>
    <name evidence="2" type="ORF">C7M84_009409</name>
</gene>
<feature type="compositionally biased region" description="Polar residues" evidence="1">
    <location>
        <begin position="29"/>
        <end position="42"/>
    </location>
</feature>
<accession>A0A3R7SRU1</accession>
<evidence type="ECO:0000313" key="2">
    <source>
        <dbReference type="EMBL" id="ROT72219.1"/>
    </source>
</evidence>
<reference evidence="2 3" key="2">
    <citation type="submission" date="2019-01" db="EMBL/GenBank/DDBJ databases">
        <title>The decoding of complex shrimp genome reveals the adaptation for benthos swimmer, frequently molting mechanism and breeding impact on genome.</title>
        <authorList>
            <person name="Sun Y."/>
            <person name="Gao Y."/>
            <person name="Yu Y."/>
        </authorList>
    </citation>
    <scope>NUCLEOTIDE SEQUENCE [LARGE SCALE GENOMIC DNA]</scope>
    <source>
        <tissue evidence="2">Muscle</tissue>
    </source>
</reference>
<dbReference type="EMBL" id="QCYY01002192">
    <property type="protein sequence ID" value="ROT72219.1"/>
    <property type="molecule type" value="Genomic_DNA"/>
</dbReference>
<sequence>MAAILYGGRRHTSLARVCGRYAIHDAETTMNETTIETPSTPLSAAEGATADATSAVDREQDSSDGEEGGESEGSESEGSESEGSGEEGIEDEGGREEGIEDEGGESEGSGEEGIEDGVESEGSESEGGGEEGIEDEGGESEGSGEEGIEDEGVESEGSESEGGGEEGIEDEGGADEGPENKESLSVVEFPSNLTASHIVWFEKELRVPRGATEMTLCFFVNLMYFQGNQYVVVVMFSNKDGVYFKDGNLMSNFGDNYLKTKQPLAAWTWVHACLVLGRDMALVLDGEQVEVVRAPGGDFPEITSLTLNLPFASGRYSVLPFMGKITLPKVYYRQLSKDEMASLSECGTAPAEDEADGQWRVMSSRGGGVVGTVVAHGAHARFRPSESASGEE</sequence>
<dbReference type="AlphaFoldDB" id="A0A3R7SRU1"/>
<proteinExistence type="predicted"/>
<comment type="caution">
    <text evidence="2">The sequence shown here is derived from an EMBL/GenBank/DDBJ whole genome shotgun (WGS) entry which is preliminary data.</text>
</comment>
<dbReference type="SUPFAM" id="SSF49899">
    <property type="entry name" value="Concanavalin A-like lectins/glucanases"/>
    <property type="match status" value="1"/>
</dbReference>
<reference evidence="2 3" key="1">
    <citation type="submission" date="2018-04" db="EMBL/GenBank/DDBJ databases">
        <authorList>
            <person name="Zhang X."/>
            <person name="Yuan J."/>
            <person name="Li F."/>
            <person name="Xiang J."/>
        </authorList>
    </citation>
    <scope>NUCLEOTIDE SEQUENCE [LARGE SCALE GENOMIC DNA]</scope>
    <source>
        <tissue evidence="2">Muscle</tissue>
    </source>
</reference>
<feature type="compositionally biased region" description="Low complexity" evidence="1">
    <location>
        <begin position="43"/>
        <end position="55"/>
    </location>
</feature>
<evidence type="ECO:0000313" key="3">
    <source>
        <dbReference type="Proteomes" id="UP000283509"/>
    </source>
</evidence>
<dbReference type="InterPro" id="IPR013320">
    <property type="entry name" value="ConA-like_dom_sf"/>
</dbReference>
<feature type="region of interest" description="Disordered" evidence="1">
    <location>
        <begin position="29"/>
        <end position="180"/>
    </location>
</feature>